<dbReference type="PaxDb" id="4113-PGSC0003DMT400093544"/>
<feature type="compositionally biased region" description="Polar residues" evidence="1">
    <location>
        <begin position="103"/>
        <end position="132"/>
    </location>
</feature>
<reference evidence="3" key="1">
    <citation type="journal article" date="2011" name="Nature">
        <title>Genome sequence and analysis of the tuber crop potato.</title>
        <authorList>
            <consortium name="The Potato Genome Sequencing Consortium"/>
        </authorList>
    </citation>
    <scope>NUCLEOTIDE SEQUENCE [LARGE SCALE GENOMIC DNA]</scope>
    <source>
        <strain evidence="3">cv. DM1-3 516 R44</strain>
    </source>
</reference>
<dbReference type="EnsemblPlants" id="PGSC0003DMT400093544">
    <property type="protein sequence ID" value="PGSC0003DMT400093544"/>
    <property type="gene ID" value="PGSC0003DMG400043115"/>
</dbReference>
<sequence length="228" mass="25350">MVWCRGLRTPSTVRRSIHRPWDGVRRLQINLRTVDQSTDRRLGSWVDALENLTKCETTDVDYGTMAPKKLVTYSKQGKSKSVAPSFQLIDEDTDTETDPTYIPPNTKTSPTAPRATRGTSQKVITDVVTVSQSDEEHTLIGSPTGDASSSEEGLCPDPSLPRLRALSREMLQAMLQSPHLPMLQAMLQSLHLPILHGPVLNQPQGPELAMRPLVRSPYLHHGMIILLQ</sequence>
<evidence type="ECO:0000313" key="3">
    <source>
        <dbReference type="Proteomes" id="UP000011115"/>
    </source>
</evidence>
<organism evidence="2 3">
    <name type="scientific">Solanum tuberosum</name>
    <name type="common">Potato</name>
    <dbReference type="NCBI Taxonomy" id="4113"/>
    <lineage>
        <taxon>Eukaryota</taxon>
        <taxon>Viridiplantae</taxon>
        <taxon>Streptophyta</taxon>
        <taxon>Embryophyta</taxon>
        <taxon>Tracheophyta</taxon>
        <taxon>Spermatophyta</taxon>
        <taxon>Magnoliopsida</taxon>
        <taxon>eudicotyledons</taxon>
        <taxon>Gunneridae</taxon>
        <taxon>Pentapetalae</taxon>
        <taxon>asterids</taxon>
        <taxon>lamiids</taxon>
        <taxon>Solanales</taxon>
        <taxon>Solanaceae</taxon>
        <taxon>Solanoideae</taxon>
        <taxon>Solaneae</taxon>
        <taxon>Solanum</taxon>
    </lineage>
</organism>
<evidence type="ECO:0000313" key="2">
    <source>
        <dbReference type="EnsemblPlants" id="PGSC0003DMT400093544"/>
    </source>
</evidence>
<reference evidence="2" key="2">
    <citation type="submission" date="2015-06" db="UniProtKB">
        <authorList>
            <consortium name="EnsemblPlants"/>
        </authorList>
    </citation>
    <scope>IDENTIFICATION</scope>
    <source>
        <strain evidence="2">DM1-3 516 R44</strain>
    </source>
</reference>
<protein>
    <submittedName>
        <fullName evidence="2">Integrase core domain containing protein</fullName>
    </submittedName>
</protein>
<name>M1DS66_SOLTU</name>
<keyword evidence="3" id="KW-1185">Reference proteome</keyword>
<dbReference type="Proteomes" id="UP000011115">
    <property type="component" value="Unassembled WGS sequence"/>
</dbReference>
<accession>M1DS66</accession>
<dbReference type="AlphaFoldDB" id="M1DS66"/>
<dbReference type="HOGENOM" id="CLU_097724_0_0_1"/>
<dbReference type="InParanoid" id="M1DS66"/>
<evidence type="ECO:0000256" key="1">
    <source>
        <dbReference type="SAM" id="MobiDB-lite"/>
    </source>
</evidence>
<feature type="region of interest" description="Disordered" evidence="1">
    <location>
        <begin position="82"/>
        <end position="155"/>
    </location>
</feature>
<proteinExistence type="predicted"/>
<dbReference type="Gramene" id="PGSC0003DMT400093544">
    <property type="protein sequence ID" value="PGSC0003DMT400093544"/>
    <property type="gene ID" value="PGSC0003DMG400043115"/>
</dbReference>